<comment type="catalytic activity">
    <reaction evidence="3">
        <text>adenosine + phosphate = alpha-D-ribose 1-phosphate + adenine</text>
        <dbReference type="Rhea" id="RHEA:27642"/>
        <dbReference type="ChEBI" id="CHEBI:16335"/>
        <dbReference type="ChEBI" id="CHEBI:16708"/>
        <dbReference type="ChEBI" id="CHEBI:43474"/>
        <dbReference type="ChEBI" id="CHEBI:57720"/>
        <dbReference type="EC" id="2.4.2.1"/>
    </reaction>
</comment>
<comment type="catalytic activity">
    <reaction evidence="3">
        <text>guanosine + phosphate = alpha-D-ribose 1-phosphate + guanine</text>
        <dbReference type="Rhea" id="RHEA:13233"/>
        <dbReference type="ChEBI" id="CHEBI:16235"/>
        <dbReference type="ChEBI" id="CHEBI:16750"/>
        <dbReference type="ChEBI" id="CHEBI:43474"/>
        <dbReference type="ChEBI" id="CHEBI:57720"/>
        <dbReference type="EC" id="2.4.2.1"/>
    </reaction>
</comment>
<comment type="function">
    <text evidence="3">Catalyzes the phosphorolysis of diverse nucleosides, yielding D-ribose 1-phosphate and the respective free bases. Can use uridine, adenosine, guanosine, cytidine, thymidine, inosine and xanthosine as substrates. Also catalyzes the reverse reactions.</text>
</comment>
<comment type="catalytic activity">
    <reaction evidence="3">
        <text>a purine D-ribonucleoside + phosphate = a purine nucleobase + alpha-D-ribose 1-phosphate</text>
        <dbReference type="Rhea" id="RHEA:19805"/>
        <dbReference type="ChEBI" id="CHEBI:26386"/>
        <dbReference type="ChEBI" id="CHEBI:43474"/>
        <dbReference type="ChEBI" id="CHEBI:57720"/>
        <dbReference type="ChEBI" id="CHEBI:142355"/>
        <dbReference type="EC" id="2.4.2.1"/>
    </reaction>
</comment>
<evidence type="ECO:0000256" key="1">
    <source>
        <dbReference type="ARBA" id="ARBA00022676"/>
    </source>
</evidence>
<dbReference type="InterPro" id="IPR009664">
    <property type="entry name" value="Ppnp"/>
</dbReference>
<sequence length="93" mass="10095">MFNVNNYFDGKVASIAFQGEKLPATVGVMAPGDYEFGTSQKEYMSVISGALTVKLPGSEQWVTYAAGESFEVEANQKFGVKVAADTAYMCLYE</sequence>
<comment type="catalytic activity">
    <reaction evidence="3">
        <text>inosine + phosphate = alpha-D-ribose 1-phosphate + hypoxanthine</text>
        <dbReference type="Rhea" id="RHEA:27646"/>
        <dbReference type="ChEBI" id="CHEBI:17368"/>
        <dbReference type="ChEBI" id="CHEBI:17596"/>
        <dbReference type="ChEBI" id="CHEBI:43474"/>
        <dbReference type="ChEBI" id="CHEBI:57720"/>
        <dbReference type="EC" id="2.4.2.1"/>
    </reaction>
</comment>
<protein>
    <recommendedName>
        <fullName evidence="3">Pyrimidine/purine nucleoside phosphorylase</fullName>
        <ecNumber evidence="3">2.4.2.1</ecNumber>
        <ecNumber evidence="3">2.4.2.2</ecNumber>
    </recommendedName>
    <alternativeName>
        <fullName evidence="3">Adenosine phosphorylase</fullName>
    </alternativeName>
    <alternativeName>
        <fullName evidence="3">Cytidine phosphorylase</fullName>
    </alternativeName>
    <alternativeName>
        <fullName evidence="3">Guanosine phosphorylase</fullName>
    </alternativeName>
    <alternativeName>
        <fullName evidence="3">Inosine phosphorylase</fullName>
    </alternativeName>
    <alternativeName>
        <fullName evidence="3">Thymidine phosphorylase</fullName>
    </alternativeName>
    <alternativeName>
        <fullName evidence="3">Uridine phosphorylase</fullName>
    </alternativeName>
    <alternativeName>
        <fullName evidence="3">Xanthosine phosphorylase</fullName>
    </alternativeName>
</protein>
<keyword evidence="5" id="KW-1185">Reference proteome</keyword>
<organism evidence="4 5">
    <name type="scientific">Gilvimarinus gilvus</name>
    <dbReference type="NCBI Taxonomy" id="3058038"/>
    <lineage>
        <taxon>Bacteria</taxon>
        <taxon>Pseudomonadati</taxon>
        <taxon>Pseudomonadota</taxon>
        <taxon>Gammaproteobacteria</taxon>
        <taxon>Cellvibrionales</taxon>
        <taxon>Cellvibrionaceae</taxon>
        <taxon>Gilvimarinus</taxon>
    </lineage>
</organism>
<dbReference type="SUPFAM" id="SSF51182">
    <property type="entry name" value="RmlC-like cupins"/>
    <property type="match status" value="1"/>
</dbReference>
<accession>A0ABU4RXZ5</accession>
<name>A0ABU4RXZ5_9GAMM</name>
<dbReference type="InterPro" id="IPR011051">
    <property type="entry name" value="RmlC_Cupin_sf"/>
</dbReference>
<dbReference type="Pfam" id="PF06865">
    <property type="entry name" value="Ppnp"/>
    <property type="match status" value="1"/>
</dbReference>
<comment type="catalytic activity">
    <reaction evidence="3">
        <text>xanthosine + phosphate = alpha-D-ribose 1-phosphate + xanthine</text>
        <dbReference type="Rhea" id="RHEA:27638"/>
        <dbReference type="ChEBI" id="CHEBI:17712"/>
        <dbReference type="ChEBI" id="CHEBI:18107"/>
        <dbReference type="ChEBI" id="CHEBI:43474"/>
        <dbReference type="ChEBI" id="CHEBI:57720"/>
        <dbReference type="EC" id="2.4.2.1"/>
    </reaction>
</comment>
<gene>
    <name evidence="3" type="primary">ppnP</name>
    <name evidence="4" type="ORF">SCD92_06725</name>
</gene>
<proteinExistence type="inferred from homology"/>
<dbReference type="PANTHER" id="PTHR36540">
    <property type="entry name" value="PYRIMIDINE/PURINE NUCLEOSIDE PHOSPHORYLASE"/>
    <property type="match status" value="1"/>
</dbReference>
<dbReference type="PANTHER" id="PTHR36540:SF1">
    <property type="entry name" value="PYRIMIDINE_PURINE NUCLEOSIDE PHOSPHORYLASE"/>
    <property type="match status" value="1"/>
</dbReference>
<comment type="catalytic activity">
    <reaction evidence="3">
        <text>cytidine + phosphate = cytosine + alpha-D-ribose 1-phosphate</text>
        <dbReference type="Rhea" id="RHEA:52540"/>
        <dbReference type="ChEBI" id="CHEBI:16040"/>
        <dbReference type="ChEBI" id="CHEBI:17562"/>
        <dbReference type="ChEBI" id="CHEBI:43474"/>
        <dbReference type="ChEBI" id="CHEBI:57720"/>
        <dbReference type="EC" id="2.4.2.2"/>
    </reaction>
</comment>
<dbReference type="EMBL" id="JAXAFO010000009">
    <property type="protein sequence ID" value="MDX6849047.1"/>
    <property type="molecule type" value="Genomic_DNA"/>
</dbReference>
<evidence type="ECO:0000313" key="5">
    <source>
        <dbReference type="Proteomes" id="UP001273505"/>
    </source>
</evidence>
<evidence type="ECO:0000256" key="3">
    <source>
        <dbReference type="HAMAP-Rule" id="MF_01537"/>
    </source>
</evidence>
<dbReference type="EC" id="2.4.2.2" evidence="3"/>
<dbReference type="InterPro" id="IPR014710">
    <property type="entry name" value="RmlC-like_jellyroll"/>
</dbReference>
<evidence type="ECO:0000256" key="2">
    <source>
        <dbReference type="ARBA" id="ARBA00022679"/>
    </source>
</evidence>
<comment type="caution">
    <text evidence="4">The sequence shown here is derived from an EMBL/GenBank/DDBJ whole genome shotgun (WGS) entry which is preliminary data.</text>
</comment>
<reference evidence="4 5" key="1">
    <citation type="submission" date="2023-11" db="EMBL/GenBank/DDBJ databases">
        <title>Gilvimarinus fulvus sp. nov., isolated from the surface of Kelp.</title>
        <authorList>
            <person name="Sun Y.Y."/>
            <person name="Gong Y."/>
            <person name="Du Z.J."/>
        </authorList>
    </citation>
    <scope>NUCLEOTIDE SEQUENCE [LARGE SCALE GENOMIC DNA]</scope>
    <source>
        <strain evidence="4 5">SDUM040013</strain>
    </source>
</reference>
<comment type="similarity">
    <text evidence="3">Belongs to the nucleoside phosphorylase PpnP family.</text>
</comment>
<keyword evidence="1 3" id="KW-0328">Glycosyltransferase</keyword>
<comment type="catalytic activity">
    <reaction evidence="3">
        <text>uridine + phosphate = alpha-D-ribose 1-phosphate + uracil</text>
        <dbReference type="Rhea" id="RHEA:24388"/>
        <dbReference type="ChEBI" id="CHEBI:16704"/>
        <dbReference type="ChEBI" id="CHEBI:17568"/>
        <dbReference type="ChEBI" id="CHEBI:43474"/>
        <dbReference type="ChEBI" id="CHEBI:57720"/>
        <dbReference type="EC" id="2.4.2.2"/>
    </reaction>
</comment>
<keyword evidence="2 3" id="KW-0808">Transferase</keyword>
<dbReference type="Proteomes" id="UP001273505">
    <property type="component" value="Unassembled WGS sequence"/>
</dbReference>
<dbReference type="EC" id="2.4.2.1" evidence="3"/>
<dbReference type="Gene3D" id="2.60.120.10">
    <property type="entry name" value="Jelly Rolls"/>
    <property type="match status" value="1"/>
</dbReference>
<dbReference type="HAMAP" id="MF_01537">
    <property type="entry name" value="Nucleos_phosphorylase_PpnP"/>
    <property type="match status" value="1"/>
</dbReference>
<evidence type="ECO:0000313" key="4">
    <source>
        <dbReference type="EMBL" id="MDX6849047.1"/>
    </source>
</evidence>
<comment type="catalytic activity">
    <reaction evidence="3">
        <text>thymidine + phosphate = 2-deoxy-alpha-D-ribose 1-phosphate + thymine</text>
        <dbReference type="Rhea" id="RHEA:16037"/>
        <dbReference type="ChEBI" id="CHEBI:17748"/>
        <dbReference type="ChEBI" id="CHEBI:17821"/>
        <dbReference type="ChEBI" id="CHEBI:43474"/>
        <dbReference type="ChEBI" id="CHEBI:57259"/>
        <dbReference type="EC" id="2.4.2.2"/>
    </reaction>
</comment>
<dbReference type="CDD" id="cd20296">
    <property type="entry name" value="cupin_PpnP-like"/>
    <property type="match status" value="1"/>
</dbReference>
<dbReference type="RefSeq" id="WP_302722661.1">
    <property type="nucleotide sequence ID" value="NZ_JAULRU010000569.1"/>
</dbReference>